<dbReference type="GeneTree" id="ENSGT00940000166048"/>
<name>A0A674NRS3_TAKRU</name>
<dbReference type="SMART" id="SM00034">
    <property type="entry name" value="CLECT"/>
    <property type="match status" value="1"/>
</dbReference>
<evidence type="ECO:0000259" key="3">
    <source>
        <dbReference type="PROSITE" id="PS50041"/>
    </source>
</evidence>
<keyword evidence="2" id="KW-0732">Signal</keyword>
<dbReference type="PANTHER" id="PTHR22803">
    <property type="entry name" value="MANNOSE, PHOSPHOLIPASE, LECTIN RECEPTOR RELATED"/>
    <property type="match status" value="1"/>
</dbReference>
<organism evidence="4 5">
    <name type="scientific">Takifugu rubripes</name>
    <name type="common">Japanese pufferfish</name>
    <name type="synonym">Fugu rubripes</name>
    <dbReference type="NCBI Taxonomy" id="31033"/>
    <lineage>
        <taxon>Eukaryota</taxon>
        <taxon>Metazoa</taxon>
        <taxon>Chordata</taxon>
        <taxon>Craniata</taxon>
        <taxon>Vertebrata</taxon>
        <taxon>Euteleostomi</taxon>
        <taxon>Actinopterygii</taxon>
        <taxon>Neopterygii</taxon>
        <taxon>Teleostei</taxon>
        <taxon>Neoteleostei</taxon>
        <taxon>Acanthomorphata</taxon>
        <taxon>Eupercaria</taxon>
        <taxon>Tetraodontiformes</taxon>
        <taxon>Tetradontoidea</taxon>
        <taxon>Tetraodontidae</taxon>
        <taxon>Takifugu</taxon>
    </lineage>
</organism>
<dbReference type="InterPro" id="IPR016187">
    <property type="entry name" value="CTDL_fold"/>
</dbReference>
<dbReference type="InParanoid" id="A0A674NRS3"/>
<dbReference type="FunCoup" id="A0A674NRS3">
    <property type="interactions" value="9"/>
</dbReference>
<dbReference type="SUPFAM" id="SSF56436">
    <property type="entry name" value="C-type lectin-like"/>
    <property type="match status" value="1"/>
</dbReference>
<dbReference type="Proteomes" id="UP000005226">
    <property type="component" value="Chromosome 1"/>
</dbReference>
<feature type="domain" description="C-type lectin" evidence="3">
    <location>
        <begin position="65"/>
        <end position="184"/>
    </location>
</feature>
<feature type="signal peptide" evidence="2">
    <location>
        <begin position="1"/>
        <end position="16"/>
    </location>
</feature>
<evidence type="ECO:0000313" key="5">
    <source>
        <dbReference type="Proteomes" id="UP000005226"/>
    </source>
</evidence>
<sequence length="187" mass="20504">MKTLTLLALSLAVALGMSPGKDEVPGPMVEDGPPAEGPVEEADPAPEDQQEIQTKGGHHCPGFSHDGRCYRFFRAPKTARNAEVFCQKLSAGGHLASITSQHLHREVMRLILRANGAPTHVWVGGLRYLTTGRFVWLDGSSWIYADWRPGKPRPTSNVDNCVELLANGKFNDLRCSETEAFICSHPE</sequence>
<dbReference type="InterPro" id="IPR050111">
    <property type="entry name" value="C-type_lectin/snaclec_domain"/>
</dbReference>
<evidence type="ECO:0000256" key="2">
    <source>
        <dbReference type="SAM" id="SignalP"/>
    </source>
</evidence>
<feature type="region of interest" description="Disordered" evidence="1">
    <location>
        <begin position="19"/>
        <end position="58"/>
    </location>
</feature>
<evidence type="ECO:0000313" key="4">
    <source>
        <dbReference type="Ensembl" id="ENSTRUP00000075959.1"/>
    </source>
</evidence>
<protein>
    <submittedName>
        <fullName evidence="4">Lectin-like</fullName>
    </submittedName>
</protein>
<reference evidence="4 5" key="1">
    <citation type="journal article" date="2011" name="Genome Biol. Evol.">
        <title>Integration of the genetic map and genome assembly of fugu facilitates insights into distinct features of genome evolution in teleosts and mammals.</title>
        <authorList>
            <person name="Kai W."/>
            <person name="Kikuchi K."/>
            <person name="Tohari S."/>
            <person name="Chew A.K."/>
            <person name="Tay A."/>
            <person name="Fujiwara A."/>
            <person name="Hosoya S."/>
            <person name="Suetake H."/>
            <person name="Naruse K."/>
            <person name="Brenner S."/>
            <person name="Suzuki Y."/>
            <person name="Venkatesh B."/>
        </authorList>
    </citation>
    <scope>NUCLEOTIDE SEQUENCE [LARGE SCALE GENOMIC DNA]</scope>
</reference>
<accession>A0A674NRS3</accession>
<proteinExistence type="predicted"/>
<evidence type="ECO:0000256" key="1">
    <source>
        <dbReference type="SAM" id="MobiDB-lite"/>
    </source>
</evidence>
<dbReference type="AlphaFoldDB" id="A0A674NRS3"/>
<dbReference type="Ensembl" id="ENSTRUT00000086166.1">
    <property type="protein sequence ID" value="ENSTRUP00000075959.1"/>
    <property type="gene ID" value="ENSTRUG00000024460.2"/>
</dbReference>
<feature type="compositionally biased region" description="Acidic residues" evidence="1">
    <location>
        <begin position="38"/>
        <end position="50"/>
    </location>
</feature>
<gene>
    <name evidence="4" type="primary">si:ch211-160b11.4</name>
</gene>
<dbReference type="OMA" id="NDHTCFT"/>
<dbReference type="InterPro" id="IPR001304">
    <property type="entry name" value="C-type_lectin-like"/>
</dbReference>
<keyword evidence="5" id="KW-1185">Reference proteome</keyword>
<dbReference type="Gene3D" id="3.10.100.10">
    <property type="entry name" value="Mannose-Binding Protein A, subunit A"/>
    <property type="match status" value="1"/>
</dbReference>
<feature type="chain" id="PRO_5025327782" evidence="2">
    <location>
        <begin position="17"/>
        <end position="187"/>
    </location>
</feature>
<dbReference type="InterPro" id="IPR016186">
    <property type="entry name" value="C-type_lectin-like/link_sf"/>
</dbReference>
<reference evidence="4" key="3">
    <citation type="submission" date="2025-09" db="UniProtKB">
        <authorList>
            <consortium name="Ensembl"/>
        </authorList>
    </citation>
    <scope>IDENTIFICATION</scope>
</reference>
<reference evidence="4" key="2">
    <citation type="submission" date="2025-08" db="UniProtKB">
        <authorList>
            <consortium name="Ensembl"/>
        </authorList>
    </citation>
    <scope>IDENTIFICATION</scope>
</reference>
<dbReference type="Pfam" id="PF00059">
    <property type="entry name" value="Lectin_C"/>
    <property type="match status" value="1"/>
</dbReference>
<dbReference type="OrthoDB" id="441660at2759"/>
<dbReference type="PROSITE" id="PS50041">
    <property type="entry name" value="C_TYPE_LECTIN_2"/>
    <property type="match status" value="1"/>
</dbReference>